<dbReference type="AlphaFoldDB" id="B4K3Y8"/>
<sequence length="69" mass="7876">MQLFIQIALMCLINTLLPDIIRNYVSEENNNMSHLITILNSRVAAQNFSFLEENSGKHTNPTINARRST</sequence>
<dbReference type="EMBL" id="CH927001">
    <property type="protein sequence ID" value="EDV90263.1"/>
    <property type="molecule type" value="Genomic_DNA"/>
</dbReference>
<dbReference type="Proteomes" id="UP000001070">
    <property type="component" value="Unassembled WGS sequence"/>
</dbReference>
<keyword evidence="3" id="KW-1185">Reference proteome</keyword>
<organism evidence="3">
    <name type="scientific">Drosophila grimshawi</name>
    <name type="common">Hawaiian fruit fly</name>
    <name type="synonym">Idiomyia grimshawi</name>
    <dbReference type="NCBI Taxonomy" id="7222"/>
    <lineage>
        <taxon>Eukaryota</taxon>
        <taxon>Metazoa</taxon>
        <taxon>Ecdysozoa</taxon>
        <taxon>Arthropoda</taxon>
        <taxon>Hexapoda</taxon>
        <taxon>Insecta</taxon>
        <taxon>Pterygota</taxon>
        <taxon>Neoptera</taxon>
        <taxon>Endopterygota</taxon>
        <taxon>Diptera</taxon>
        <taxon>Brachycera</taxon>
        <taxon>Muscomorpha</taxon>
        <taxon>Ephydroidea</taxon>
        <taxon>Drosophilidae</taxon>
        <taxon>Drosophila</taxon>
        <taxon>Hawaiian Drosophila</taxon>
    </lineage>
</organism>
<dbReference type="HOGENOM" id="CLU_2778508_0_0_1"/>
<proteinExistence type="predicted"/>
<dbReference type="InParanoid" id="B4K3Y8"/>
<evidence type="ECO:0000313" key="3">
    <source>
        <dbReference type="Proteomes" id="UP000001070"/>
    </source>
</evidence>
<feature type="chain" id="PRO_5002813275" evidence="1">
    <location>
        <begin position="19"/>
        <end position="69"/>
    </location>
</feature>
<accession>B4K3Y8</accession>
<reference evidence="2 3" key="1">
    <citation type="journal article" date="2007" name="Nature">
        <title>Evolution of genes and genomes on the Drosophila phylogeny.</title>
        <authorList>
            <consortium name="Drosophila 12 Genomes Consortium"/>
            <person name="Clark A.G."/>
            <person name="Eisen M.B."/>
            <person name="Smith D.R."/>
            <person name="Bergman C.M."/>
            <person name="Oliver B."/>
            <person name="Markow T.A."/>
            <person name="Kaufman T.C."/>
            <person name="Kellis M."/>
            <person name="Gelbart W."/>
            <person name="Iyer V.N."/>
            <person name="Pollard D.A."/>
            <person name="Sackton T.B."/>
            <person name="Larracuente A.M."/>
            <person name="Singh N.D."/>
            <person name="Abad J.P."/>
            <person name="Abt D.N."/>
            <person name="Adryan B."/>
            <person name="Aguade M."/>
            <person name="Akashi H."/>
            <person name="Anderson W.W."/>
            <person name="Aquadro C.F."/>
            <person name="Ardell D.H."/>
            <person name="Arguello R."/>
            <person name="Artieri C.G."/>
            <person name="Barbash D.A."/>
            <person name="Barker D."/>
            <person name="Barsanti P."/>
            <person name="Batterham P."/>
            <person name="Batzoglou S."/>
            <person name="Begun D."/>
            <person name="Bhutkar A."/>
            <person name="Blanco E."/>
            <person name="Bosak S.A."/>
            <person name="Bradley R.K."/>
            <person name="Brand A.D."/>
            <person name="Brent M.R."/>
            <person name="Brooks A.N."/>
            <person name="Brown R.H."/>
            <person name="Butlin R.K."/>
            <person name="Caggese C."/>
            <person name="Calvi B.R."/>
            <person name="Bernardo de Carvalho A."/>
            <person name="Caspi A."/>
            <person name="Castrezana S."/>
            <person name="Celniker S.E."/>
            <person name="Chang J.L."/>
            <person name="Chapple C."/>
            <person name="Chatterji S."/>
            <person name="Chinwalla A."/>
            <person name="Civetta A."/>
            <person name="Clifton S.W."/>
            <person name="Comeron J.M."/>
            <person name="Costello J.C."/>
            <person name="Coyne J.A."/>
            <person name="Daub J."/>
            <person name="David R.G."/>
            <person name="Delcher A.L."/>
            <person name="Delehaunty K."/>
            <person name="Do C.B."/>
            <person name="Ebling H."/>
            <person name="Edwards K."/>
            <person name="Eickbush T."/>
            <person name="Evans J.D."/>
            <person name="Filipski A."/>
            <person name="Findeiss S."/>
            <person name="Freyhult E."/>
            <person name="Fulton L."/>
            <person name="Fulton R."/>
            <person name="Garcia A.C."/>
            <person name="Gardiner A."/>
            <person name="Garfield D.A."/>
            <person name="Garvin B.E."/>
            <person name="Gibson G."/>
            <person name="Gilbert D."/>
            <person name="Gnerre S."/>
            <person name="Godfrey J."/>
            <person name="Good R."/>
            <person name="Gotea V."/>
            <person name="Gravely B."/>
            <person name="Greenberg A.J."/>
            <person name="Griffiths-Jones S."/>
            <person name="Gross S."/>
            <person name="Guigo R."/>
            <person name="Gustafson E.A."/>
            <person name="Haerty W."/>
            <person name="Hahn M.W."/>
            <person name="Halligan D.L."/>
            <person name="Halpern A.L."/>
            <person name="Halter G.M."/>
            <person name="Han M.V."/>
            <person name="Heger A."/>
            <person name="Hillier L."/>
            <person name="Hinrichs A.S."/>
            <person name="Holmes I."/>
            <person name="Hoskins R.A."/>
            <person name="Hubisz M.J."/>
            <person name="Hultmark D."/>
            <person name="Huntley M.A."/>
            <person name="Jaffe D.B."/>
            <person name="Jagadeeshan S."/>
            <person name="Jeck W.R."/>
            <person name="Johnson J."/>
            <person name="Jones C.D."/>
            <person name="Jordan W.C."/>
            <person name="Karpen G.H."/>
            <person name="Kataoka E."/>
            <person name="Keightley P.D."/>
            <person name="Kheradpour P."/>
            <person name="Kirkness E.F."/>
            <person name="Koerich L.B."/>
            <person name="Kristiansen K."/>
            <person name="Kudrna D."/>
            <person name="Kulathinal R.J."/>
            <person name="Kumar S."/>
            <person name="Kwok R."/>
            <person name="Lander E."/>
            <person name="Langley C.H."/>
            <person name="Lapoint R."/>
            <person name="Lazzaro B.P."/>
            <person name="Lee S.J."/>
            <person name="Levesque L."/>
            <person name="Li R."/>
            <person name="Lin C.F."/>
            <person name="Lin M.F."/>
            <person name="Lindblad-Toh K."/>
            <person name="Llopart A."/>
            <person name="Long M."/>
            <person name="Low L."/>
            <person name="Lozovsky E."/>
            <person name="Lu J."/>
            <person name="Luo M."/>
            <person name="Machado C.A."/>
            <person name="Makalowski W."/>
            <person name="Marzo M."/>
            <person name="Matsuda M."/>
            <person name="Matzkin L."/>
            <person name="McAllister B."/>
            <person name="McBride C.S."/>
            <person name="McKernan B."/>
            <person name="McKernan K."/>
            <person name="Mendez-Lago M."/>
            <person name="Minx P."/>
            <person name="Mollenhauer M.U."/>
            <person name="Montooth K."/>
            <person name="Mount S.M."/>
            <person name="Mu X."/>
            <person name="Myers E."/>
            <person name="Negre B."/>
            <person name="Newfeld S."/>
            <person name="Nielsen R."/>
            <person name="Noor M.A."/>
            <person name="O'Grady P."/>
            <person name="Pachter L."/>
            <person name="Papaceit M."/>
            <person name="Parisi M.J."/>
            <person name="Parisi M."/>
            <person name="Parts L."/>
            <person name="Pedersen J.S."/>
            <person name="Pesole G."/>
            <person name="Phillippy A.M."/>
            <person name="Ponting C.P."/>
            <person name="Pop M."/>
            <person name="Porcelli D."/>
            <person name="Powell J.R."/>
            <person name="Prohaska S."/>
            <person name="Pruitt K."/>
            <person name="Puig M."/>
            <person name="Quesneville H."/>
            <person name="Ram K.R."/>
            <person name="Rand D."/>
            <person name="Rasmussen M.D."/>
            <person name="Reed L.K."/>
            <person name="Reenan R."/>
            <person name="Reily A."/>
            <person name="Remington K.A."/>
            <person name="Rieger T.T."/>
            <person name="Ritchie M.G."/>
            <person name="Robin C."/>
            <person name="Rogers Y.H."/>
            <person name="Rohde C."/>
            <person name="Rozas J."/>
            <person name="Rubenfield M.J."/>
            <person name="Ruiz A."/>
            <person name="Russo S."/>
            <person name="Salzberg S.L."/>
            <person name="Sanchez-Gracia A."/>
            <person name="Saranga D.J."/>
            <person name="Sato H."/>
            <person name="Schaeffer S.W."/>
            <person name="Schatz M.C."/>
            <person name="Schlenke T."/>
            <person name="Schwartz R."/>
            <person name="Segarra C."/>
            <person name="Singh R.S."/>
            <person name="Sirot L."/>
            <person name="Sirota M."/>
            <person name="Sisneros N.B."/>
            <person name="Smith C.D."/>
            <person name="Smith T.F."/>
            <person name="Spieth J."/>
            <person name="Stage D.E."/>
            <person name="Stark A."/>
            <person name="Stephan W."/>
            <person name="Strausberg R.L."/>
            <person name="Strempel S."/>
            <person name="Sturgill D."/>
            <person name="Sutton G."/>
            <person name="Sutton G.G."/>
            <person name="Tao W."/>
            <person name="Teichmann S."/>
            <person name="Tobari Y.N."/>
            <person name="Tomimura Y."/>
            <person name="Tsolas J.M."/>
            <person name="Valente V.L."/>
            <person name="Venter E."/>
            <person name="Venter J.C."/>
            <person name="Vicario S."/>
            <person name="Vieira F.G."/>
            <person name="Vilella A.J."/>
            <person name="Villasante A."/>
            <person name="Walenz B."/>
            <person name="Wang J."/>
            <person name="Wasserman M."/>
            <person name="Watts T."/>
            <person name="Wilson D."/>
            <person name="Wilson R.K."/>
            <person name="Wing R.A."/>
            <person name="Wolfner M.F."/>
            <person name="Wong A."/>
            <person name="Wong G.K."/>
            <person name="Wu C.I."/>
            <person name="Wu G."/>
            <person name="Yamamoto D."/>
            <person name="Yang H.P."/>
            <person name="Yang S.P."/>
            <person name="Yorke J.A."/>
            <person name="Yoshida K."/>
            <person name="Zdobnov E."/>
            <person name="Zhang P."/>
            <person name="Zhang Y."/>
            <person name="Zimin A.V."/>
            <person name="Baldwin J."/>
            <person name="Abdouelleil A."/>
            <person name="Abdulkadir J."/>
            <person name="Abebe A."/>
            <person name="Abera B."/>
            <person name="Abreu J."/>
            <person name="Acer S.C."/>
            <person name="Aftuck L."/>
            <person name="Alexander A."/>
            <person name="An P."/>
            <person name="Anderson E."/>
            <person name="Anderson S."/>
            <person name="Arachi H."/>
            <person name="Azer M."/>
            <person name="Bachantsang P."/>
            <person name="Barry A."/>
            <person name="Bayul T."/>
            <person name="Berlin A."/>
            <person name="Bessette D."/>
            <person name="Bloom T."/>
            <person name="Blye J."/>
            <person name="Boguslavskiy L."/>
            <person name="Bonnet C."/>
            <person name="Boukhgalter B."/>
            <person name="Bourzgui I."/>
            <person name="Brown A."/>
            <person name="Cahill P."/>
            <person name="Channer S."/>
            <person name="Cheshatsang Y."/>
            <person name="Chuda L."/>
            <person name="Citroen M."/>
            <person name="Collymore A."/>
            <person name="Cooke P."/>
            <person name="Costello M."/>
            <person name="D'Aco K."/>
            <person name="Daza R."/>
            <person name="De Haan G."/>
            <person name="DeGray S."/>
            <person name="DeMaso C."/>
            <person name="Dhargay N."/>
            <person name="Dooley K."/>
            <person name="Dooley E."/>
            <person name="Doricent M."/>
            <person name="Dorje P."/>
            <person name="Dorjee K."/>
            <person name="Dupes A."/>
            <person name="Elong R."/>
            <person name="Falk J."/>
            <person name="Farina A."/>
            <person name="Faro S."/>
            <person name="Ferguson D."/>
            <person name="Fisher S."/>
            <person name="Foley C.D."/>
            <person name="Franke A."/>
            <person name="Friedrich D."/>
            <person name="Gadbois L."/>
            <person name="Gearin G."/>
            <person name="Gearin C.R."/>
            <person name="Giannoukos G."/>
            <person name="Goode T."/>
            <person name="Graham J."/>
            <person name="Grandbois E."/>
            <person name="Grewal S."/>
            <person name="Gyaltsen K."/>
            <person name="Hafez N."/>
            <person name="Hagos B."/>
            <person name="Hall J."/>
            <person name="Henson C."/>
            <person name="Hollinger A."/>
            <person name="Honan T."/>
            <person name="Huard M.D."/>
            <person name="Hughes L."/>
            <person name="Hurhula B."/>
            <person name="Husby M.E."/>
            <person name="Kamat A."/>
            <person name="Kanga B."/>
            <person name="Kashin S."/>
            <person name="Khazanovich D."/>
            <person name="Kisner P."/>
            <person name="Lance K."/>
            <person name="Lara M."/>
            <person name="Lee W."/>
            <person name="Lennon N."/>
            <person name="Letendre F."/>
            <person name="LeVine R."/>
            <person name="Lipovsky A."/>
            <person name="Liu X."/>
            <person name="Liu J."/>
            <person name="Liu S."/>
            <person name="Lokyitsang T."/>
            <person name="Lokyitsang Y."/>
            <person name="Lubonja R."/>
            <person name="Lui A."/>
            <person name="MacDonald P."/>
            <person name="Magnisalis V."/>
            <person name="Maru K."/>
            <person name="Matthews C."/>
            <person name="McCusker W."/>
            <person name="McDonough S."/>
            <person name="Mehta T."/>
            <person name="Meldrim J."/>
            <person name="Meneus L."/>
            <person name="Mihai O."/>
            <person name="Mihalev A."/>
            <person name="Mihova T."/>
            <person name="Mittelman R."/>
            <person name="Mlenga V."/>
            <person name="Montmayeur A."/>
            <person name="Mulrain L."/>
            <person name="Navidi A."/>
            <person name="Naylor J."/>
            <person name="Negash T."/>
            <person name="Nguyen T."/>
            <person name="Nguyen N."/>
            <person name="Nicol R."/>
            <person name="Norbu C."/>
            <person name="Norbu N."/>
            <person name="Novod N."/>
            <person name="O'Neill B."/>
            <person name="Osman S."/>
            <person name="Markiewicz E."/>
            <person name="Oyono O.L."/>
            <person name="Patti C."/>
            <person name="Phunkhang P."/>
            <person name="Pierre F."/>
            <person name="Priest M."/>
            <person name="Raghuraman S."/>
            <person name="Rege F."/>
            <person name="Reyes R."/>
            <person name="Rise C."/>
            <person name="Rogov P."/>
            <person name="Ross K."/>
            <person name="Ryan E."/>
            <person name="Settipalli S."/>
            <person name="Shea T."/>
            <person name="Sherpa N."/>
            <person name="Shi L."/>
            <person name="Shih D."/>
            <person name="Sparrow T."/>
            <person name="Spaulding J."/>
            <person name="Stalker J."/>
            <person name="Stange-Thomann N."/>
            <person name="Stavropoulos S."/>
            <person name="Stone C."/>
            <person name="Strader C."/>
            <person name="Tesfaye S."/>
            <person name="Thomson T."/>
            <person name="Thoulutsang Y."/>
            <person name="Thoulutsang D."/>
            <person name="Topham K."/>
            <person name="Topping I."/>
            <person name="Tsamla T."/>
            <person name="Vassiliev H."/>
            <person name="Vo A."/>
            <person name="Wangchuk T."/>
            <person name="Wangdi T."/>
            <person name="Weiand M."/>
            <person name="Wilkinson J."/>
            <person name="Wilson A."/>
            <person name="Yadav S."/>
            <person name="Young G."/>
            <person name="Yu Q."/>
            <person name="Zembek L."/>
            <person name="Zhong D."/>
            <person name="Zimmer A."/>
            <person name="Zwirko Z."/>
            <person name="Jaffe D.B."/>
            <person name="Alvarez P."/>
            <person name="Brockman W."/>
            <person name="Butler J."/>
            <person name="Chin C."/>
            <person name="Gnerre S."/>
            <person name="Grabherr M."/>
            <person name="Kleber M."/>
            <person name="Mauceli E."/>
            <person name="MacCallum I."/>
        </authorList>
    </citation>
    <scope>NUCLEOTIDE SEQUENCE [LARGE SCALE GENOMIC DNA]</scope>
    <source>
        <strain evidence="3">Tucson 15287-2541.00</strain>
    </source>
</reference>
<evidence type="ECO:0000313" key="2">
    <source>
        <dbReference type="EMBL" id="EDV90263.1"/>
    </source>
</evidence>
<protein>
    <submittedName>
        <fullName evidence="2">GH23540</fullName>
    </submittedName>
</protein>
<feature type="signal peptide" evidence="1">
    <location>
        <begin position="1"/>
        <end position="18"/>
    </location>
</feature>
<name>B4K3Y8_DROGR</name>
<keyword evidence="1" id="KW-0732">Signal</keyword>
<gene>
    <name evidence="2" type="primary">Dgri\GH23540</name>
    <name evidence="2" type="ORF">Dgri_GH23540</name>
</gene>
<evidence type="ECO:0000256" key="1">
    <source>
        <dbReference type="SAM" id="SignalP"/>
    </source>
</evidence>